<dbReference type="EMBL" id="NXID01000008">
    <property type="protein sequence ID" value="RXK16487.1"/>
    <property type="molecule type" value="Genomic_DNA"/>
</dbReference>
<name>A0AAX2AHL1_9BACT</name>
<gene>
    <name evidence="2" type="ORF">CP985_03485</name>
</gene>
<accession>A0AAX2AHL1</accession>
<protein>
    <submittedName>
        <fullName evidence="2">Uncharacterized protein</fullName>
    </submittedName>
</protein>
<feature type="transmembrane region" description="Helical" evidence="1">
    <location>
        <begin position="91"/>
        <end position="112"/>
    </location>
</feature>
<feature type="transmembrane region" description="Helical" evidence="1">
    <location>
        <begin position="118"/>
        <end position="139"/>
    </location>
</feature>
<dbReference type="Proteomes" id="UP000290092">
    <property type="component" value="Unassembled WGS sequence"/>
</dbReference>
<organism evidence="2 3">
    <name type="scientific">Malaciobacter mytili LMG 24559</name>
    <dbReference type="NCBI Taxonomy" id="1032238"/>
    <lineage>
        <taxon>Bacteria</taxon>
        <taxon>Pseudomonadati</taxon>
        <taxon>Campylobacterota</taxon>
        <taxon>Epsilonproteobacteria</taxon>
        <taxon>Campylobacterales</taxon>
        <taxon>Arcobacteraceae</taxon>
        <taxon>Malaciobacter</taxon>
    </lineage>
</organism>
<keyword evidence="3" id="KW-1185">Reference proteome</keyword>
<dbReference type="KEGG" id="amyt:AMYT_a0123"/>
<keyword evidence="1" id="KW-1133">Transmembrane helix</keyword>
<evidence type="ECO:0000256" key="1">
    <source>
        <dbReference type="SAM" id="Phobius"/>
    </source>
</evidence>
<comment type="caution">
    <text evidence="2">The sequence shown here is derived from an EMBL/GenBank/DDBJ whole genome shotgun (WGS) entry which is preliminary data.</text>
</comment>
<evidence type="ECO:0000313" key="3">
    <source>
        <dbReference type="Proteomes" id="UP000290092"/>
    </source>
</evidence>
<dbReference type="RefSeq" id="WP_114843329.1">
    <property type="nucleotide sequence ID" value="NZ_CP031220.1"/>
</dbReference>
<reference evidence="2 3" key="1">
    <citation type="submission" date="2017-09" db="EMBL/GenBank/DDBJ databases">
        <title>Genomics of the genus Arcobacter.</title>
        <authorList>
            <person name="Perez-Cataluna A."/>
            <person name="Figueras M.J."/>
            <person name="Salas-Masso N."/>
        </authorList>
    </citation>
    <scope>NUCLEOTIDE SEQUENCE [LARGE SCALE GENOMIC DNA]</scope>
    <source>
        <strain evidence="2 3">CECT 7386</strain>
    </source>
</reference>
<feature type="transmembrane region" description="Helical" evidence="1">
    <location>
        <begin position="220"/>
        <end position="241"/>
    </location>
</feature>
<proteinExistence type="predicted"/>
<dbReference type="AlphaFoldDB" id="A0AAX2AHL1"/>
<sequence>MESNGYNTTQQYNNQHSAAHNNNSSAKDPLDYFYSKDSKSSNGSFKNFCFHEQIQDCEMELQYLHSNKSDFGGTTVGVSDSKMRFLGIKSYGIINNSIISIILNFIVFSFLFLEVSQLLAIICSILMLIHVLFPGYIAYGMKRFTNEKGKFTYRYYKKILNIWHTFEFIYLSILLTFIYLCTINVYQIITDYMVSIQHRTILHKVFNIFLSRIDLTQINTLIEVFTLSLLIGLFGYLVMIIRRTKYSEKIRKEIEFEHLKETRRPAELARIKAGKKEI</sequence>
<evidence type="ECO:0000313" key="2">
    <source>
        <dbReference type="EMBL" id="RXK16487.1"/>
    </source>
</evidence>
<keyword evidence="1" id="KW-0472">Membrane</keyword>
<keyword evidence="1" id="KW-0812">Transmembrane</keyword>
<feature type="transmembrane region" description="Helical" evidence="1">
    <location>
        <begin position="160"/>
        <end position="189"/>
    </location>
</feature>